<dbReference type="Pfam" id="PF02672">
    <property type="entry name" value="CP12"/>
    <property type="match status" value="1"/>
</dbReference>
<evidence type="ECO:0000313" key="3">
    <source>
        <dbReference type="Proteomes" id="UP000658720"/>
    </source>
</evidence>
<dbReference type="EMBL" id="JADEVV010000010">
    <property type="protein sequence ID" value="MBE9253221.1"/>
    <property type="molecule type" value="Genomic_DNA"/>
</dbReference>
<dbReference type="RefSeq" id="WP_194019132.1">
    <property type="nucleotide sequence ID" value="NZ_JADEVV010000010.1"/>
</dbReference>
<feature type="domain" description="CP12" evidence="1">
    <location>
        <begin position="29"/>
        <end position="98"/>
    </location>
</feature>
<reference evidence="2 3" key="1">
    <citation type="submission" date="2020-10" db="EMBL/GenBank/DDBJ databases">
        <authorList>
            <person name="Castelo-Branco R."/>
            <person name="Eusebio N."/>
            <person name="Adriana R."/>
            <person name="Vieira A."/>
            <person name="Brugerolle De Fraissinette N."/>
            <person name="Rezende De Castro R."/>
            <person name="Schneider M.P."/>
            <person name="Vasconcelos V."/>
            <person name="Leao P.N."/>
        </authorList>
    </citation>
    <scope>NUCLEOTIDE SEQUENCE [LARGE SCALE GENOMIC DNA]</scope>
    <source>
        <strain evidence="2 3">LEGE 00031</strain>
    </source>
</reference>
<sequence length="98" mass="10852">MSYLTITPVKAPQPATILADNVNVSATTLDNRLKAALEHARRITEIYGLGSLDAVLAWETVEELQQVDKSLPKNTPHNSFTHYCTENPSALEARIYDV</sequence>
<evidence type="ECO:0000313" key="2">
    <source>
        <dbReference type="EMBL" id="MBE9253221.1"/>
    </source>
</evidence>
<name>A0ABR9VSJ7_9SYNC</name>
<comment type="caution">
    <text evidence="2">The sequence shown here is derived from an EMBL/GenBank/DDBJ whole genome shotgun (WGS) entry which is preliminary data.</text>
</comment>
<dbReference type="Proteomes" id="UP000658720">
    <property type="component" value="Unassembled WGS sequence"/>
</dbReference>
<dbReference type="SMART" id="SM01093">
    <property type="entry name" value="CP12"/>
    <property type="match status" value="1"/>
</dbReference>
<dbReference type="InterPro" id="IPR003823">
    <property type="entry name" value="CP12_dom"/>
</dbReference>
<organism evidence="2 3">
    <name type="scientific">Synechocystis salina LEGE 00031</name>
    <dbReference type="NCBI Taxonomy" id="1828736"/>
    <lineage>
        <taxon>Bacteria</taxon>
        <taxon>Bacillati</taxon>
        <taxon>Cyanobacteriota</taxon>
        <taxon>Cyanophyceae</taxon>
        <taxon>Synechococcales</taxon>
        <taxon>Merismopediaceae</taxon>
        <taxon>Synechocystis</taxon>
    </lineage>
</organism>
<proteinExistence type="predicted"/>
<protein>
    <submittedName>
        <fullName evidence="2">Calvin cycle protein CP12</fullName>
    </submittedName>
</protein>
<accession>A0ABR9VSJ7</accession>
<keyword evidence="3" id="KW-1185">Reference proteome</keyword>
<evidence type="ECO:0000259" key="1">
    <source>
        <dbReference type="SMART" id="SM01093"/>
    </source>
</evidence>
<gene>
    <name evidence="2" type="ORF">IQ217_04955</name>
</gene>